<dbReference type="PROSITE" id="PS50940">
    <property type="entry name" value="CHIT_BIND_II"/>
    <property type="match status" value="3"/>
</dbReference>
<evidence type="ECO:0000256" key="3">
    <source>
        <dbReference type="ARBA" id="ARBA00022737"/>
    </source>
</evidence>
<dbReference type="PANTHER" id="PTHR23301">
    <property type="entry name" value="CHITIN BINDING PERITROPHIN-A"/>
    <property type="match status" value="1"/>
</dbReference>
<feature type="domain" description="Chitin-binding type-2" evidence="7">
    <location>
        <begin position="326"/>
        <end position="388"/>
    </location>
</feature>
<evidence type="ECO:0000256" key="6">
    <source>
        <dbReference type="SAM" id="MobiDB-lite"/>
    </source>
</evidence>
<gene>
    <name evidence="8" type="ORF">AaeL_AAEL007722</name>
</gene>
<evidence type="ECO:0000256" key="5">
    <source>
        <dbReference type="ARBA" id="ARBA00023180"/>
    </source>
</evidence>
<feature type="domain" description="Chitin-binding type-2" evidence="7">
    <location>
        <begin position="236"/>
        <end position="294"/>
    </location>
</feature>
<evidence type="ECO:0000256" key="4">
    <source>
        <dbReference type="ARBA" id="ARBA00023157"/>
    </source>
</evidence>
<dbReference type="InterPro" id="IPR051940">
    <property type="entry name" value="Chitin_bind-dev_reg"/>
</dbReference>
<feature type="region of interest" description="Disordered" evidence="6">
    <location>
        <begin position="78"/>
        <end position="117"/>
    </location>
</feature>
<keyword evidence="5" id="KW-0325">Glycoprotein</keyword>
<dbReference type="SUPFAM" id="SSF57625">
    <property type="entry name" value="Invertebrate chitin-binding proteins"/>
    <property type="match status" value="3"/>
</dbReference>
<evidence type="ECO:0000256" key="2">
    <source>
        <dbReference type="ARBA" id="ARBA00022729"/>
    </source>
</evidence>
<dbReference type="STRING" id="7159.Q0IEY2"/>
<dbReference type="PANTHER" id="PTHR23301:SF0">
    <property type="entry name" value="CHITIN-BINDING TYPE-2 DOMAIN-CONTAINING PROTEIN-RELATED"/>
    <property type="match status" value="1"/>
</dbReference>
<name>Q0IEY2_AEDAE</name>
<evidence type="ECO:0000256" key="1">
    <source>
        <dbReference type="ARBA" id="ARBA00022669"/>
    </source>
</evidence>
<evidence type="ECO:0000259" key="7">
    <source>
        <dbReference type="PROSITE" id="PS50940"/>
    </source>
</evidence>
<reference evidence="8" key="3">
    <citation type="submission" date="2012-09" db="EMBL/GenBank/DDBJ databases">
        <authorList>
            <consortium name="VectorBase"/>
        </authorList>
    </citation>
    <scope>NUCLEOTIDE SEQUENCE</scope>
    <source>
        <strain evidence="8">Liverpool</strain>
    </source>
</reference>
<accession>Q0IEY2</accession>
<dbReference type="VEuPathDB" id="VectorBase:AAEL009528"/>
<dbReference type="AlphaFoldDB" id="Q0IEY2"/>
<dbReference type="Gene3D" id="2.170.140.10">
    <property type="entry name" value="Chitin binding domain"/>
    <property type="match status" value="3"/>
</dbReference>
<reference evidence="8" key="1">
    <citation type="submission" date="2005-10" db="EMBL/GenBank/DDBJ databases">
        <authorList>
            <person name="Loftus B.J."/>
            <person name="Nene V.M."/>
            <person name="Hannick L.I."/>
            <person name="Bidwell S."/>
            <person name="Haas B."/>
            <person name="Amedeo P."/>
            <person name="Orvis J."/>
            <person name="Wortman J.R."/>
            <person name="White O.R."/>
            <person name="Salzberg S."/>
            <person name="Shumway M."/>
            <person name="Koo H."/>
            <person name="Zhao Y."/>
            <person name="Holmes M."/>
            <person name="Miller J."/>
            <person name="Schatz M."/>
            <person name="Pop M."/>
            <person name="Pai G."/>
            <person name="Utterback T."/>
            <person name="Rogers Y.-H."/>
            <person name="Kravitz S."/>
            <person name="Fraser C.M."/>
        </authorList>
    </citation>
    <scope>NUCLEOTIDE SEQUENCE</scope>
    <source>
        <strain evidence="8">Liverpool</strain>
    </source>
</reference>
<dbReference type="PhylomeDB" id="Q0IEY2"/>
<dbReference type="InterPro" id="IPR036508">
    <property type="entry name" value="Chitin-bd_dom_sf"/>
</dbReference>
<dbReference type="PaxDb" id="7159-AAEL007722-PA"/>
<keyword evidence="3" id="KW-0677">Repeat</keyword>
<organism evidence="8 9">
    <name type="scientific">Aedes aegypti</name>
    <name type="common">Yellowfever mosquito</name>
    <name type="synonym">Culex aegypti</name>
    <dbReference type="NCBI Taxonomy" id="7159"/>
    <lineage>
        <taxon>Eukaryota</taxon>
        <taxon>Metazoa</taxon>
        <taxon>Ecdysozoa</taxon>
        <taxon>Arthropoda</taxon>
        <taxon>Hexapoda</taxon>
        <taxon>Insecta</taxon>
        <taxon>Pterygota</taxon>
        <taxon>Neoptera</taxon>
        <taxon>Endopterygota</taxon>
        <taxon>Diptera</taxon>
        <taxon>Nematocera</taxon>
        <taxon>Culicoidea</taxon>
        <taxon>Culicidae</taxon>
        <taxon>Culicinae</taxon>
        <taxon>Aedini</taxon>
        <taxon>Aedes</taxon>
        <taxon>Stegomyia</taxon>
    </lineage>
</organism>
<feature type="domain" description="Chitin-binding type-2" evidence="7">
    <location>
        <begin position="161"/>
        <end position="220"/>
    </location>
</feature>
<protein>
    <submittedName>
        <fullName evidence="8">AAEL007722-PA</fullName>
    </submittedName>
</protein>
<dbReference type="GO" id="GO:0005576">
    <property type="term" value="C:extracellular region"/>
    <property type="evidence" value="ECO:0007669"/>
    <property type="project" value="InterPro"/>
</dbReference>
<dbReference type="InterPro" id="IPR002557">
    <property type="entry name" value="Chitin-bd_dom"/>
</dbReference>
<dbReference type="Pfam" id="PF01607">
    <property type="entry name" value="CBM_14"/>
    <property type="match status" value="3"/>
</dbReference>
<proteinExistence type="predicted"/>
<evidence type="ECO:0000313" key="9">
    <source>
        <dbReference type="Proteomes" id="UP000682892"/>
    </source>
</evidence>
<dbReference type="GO" id="GO:0008061">
    <property type="term" value="F:chitin binding"/>
    <property type="evidence" value="ECO:0007669"/>
    <property type="project" value="UniProtKB-KW"/>
</dbReference>
<keyword evidence="1" id="KW-0147">Chitin-binding</keyword>
<keyword evidence="4" id="KW-1015">Disulfide bond</keyword>
<evidence type="ECO:0000313" key="8">
    <source>
        <dbReference type="EMBL" id="EAT40560.1"/>
    </source>
</evidence>
<feature type="compositionally biased region" description="Polar residues" evidence="6">
    <location>
        <begin position="78"/>
        <end position="96"/>
    </location>
</feature>
<dbReference type="HOGENOM" id="CLU_056609_0_0_1"/>
<keyword evidence="2" id="KW-0732">Signal</keyword>
<dbReference type="OMA" id="QICDWPF"/>
<dbReference type="SMART" id="SM00494">
    <property type="entry name" value="ChtBD2"/>
    <property type="match status" value="3"/>
</dbReference>
<dbReference type="EMBL" id="CH477461">
    <property type="protein sequence ID" value="EAT40560.1"/>
    <property type="molecule type" value="Genomic_DNA"/>
</dbReference>
<dbReference type="eggNOG" id="ENOG502RTJ7">
    <property type="taxonomic scope" value="Eukaryota"/>
</dbReference>
<reference evidence="8" key="2">
    <citation type="journal article" date="2007" name="Science">
        <title>Genome sequence of Aedes aegypti, a major arbovirus vector.</title>
        <authorList>
            <person name="Nene V."/>
            <person name="Wortman J.R."/>
            <person name="Lawson D."/>
            <person name="Haas B."/>
            <person name="Kodira C."/>
            <person name="Tu Z.J."/>
            <person name="Loftus B."/>
            <person name="Xi Z."/>
            <person name="Megy K."/>
            <person name="Grabherr M."/>
            <person name="Ren Q."/>
            <person name="Zdobnov E.M."/>
            <person name="Lobo N.F."/>
            <person name="Campbell K.S."/>
            <person name="Brown S.E."/>
            <person name="Bonaldo M.F."/>
            <person name="Zhu J."/>
            <person name="Sinkins S.P."/>
            <person name="Hogenkamp D.G."/>
            <person name="Amedeo P."/>
            <person name="Arensburger P."/>
            <person name="Atkinson P.W."/>
            <person name="Bidwell S."/>
            <person name="Biedler J."/>
            <person name="Birney E."/>
            <person name="Bruggner R.V."/>
            <person name="Costas J."/>
            <person name="Coy M.R."/>
            <person name="Crabtree J."/>
            <person name="Crawford M."/>
            <person name="Debruyn B."/>
            <person name="Decaprio D."/>
            <person name="Eiglmeier K."/>
            <person name="Eisenstadt E."/>
            <person name="El-Dorry H."/>
            <person name="Gelbart W.M."/>
            <person name="Gomes S.L."/>
            <person name="Hammond M."/>
            <person name="Hannick L.I."/>
            <person name="Hogan J.R."/>
            <person name="Holmes M.H."/>
            <person name="Jaffe D."/>
            <person name="Johnston J.S."/>
            <person name="Kennedy R.C."/>
            <person name="Koo H."/>
            <person name="Kravitz S."/>
            <person name="Kriventseva E.V."/>
            <person name="Kulp D."/>
            <person name="Labutti K."/>
            <person name="Lee E."/>
            <person name="Li S."/>
            <person name="Lovin D.D."/>
            <person name="Mao C."/>
            <person name="Mauceli E."/>
            <person name="Menck C.F."/>
            <person name="Miller J.R."/>
            <person name="Montgomery P."/>
            <person name="Mori A."/>
            <person name="Nascimento A.L."/>
            <person name="Naveira H.F."/>
            <person name="Nusbaum C."/>
            <person name="O'leary S."/>
            <person name="Orvis J."/>
            <person name="Pertea M."/>
            <person name="Quesneville H."/>
            <person name="Reidenbach K.R."/>
            <person name="Rogers Y.H."/>
            <person name="Roth C.W."/>
            <person name="Schneider J.R."/>
            <person name="Schatz M."/>
            <person name="Shumway M."/>
            <person name="Stanke M."/>
            <person name="Stinson E.O."/>
            <person name="Tubio J.M."/>
            <person name="Vanzee J.P."/>
            <person name="Verjovski-Almeida S."/>
            <person name="Werner D."/>
            <person name="White O."/>
            <person name="Wyder S."/>
            <person name="Zeng Q."/>
            <person name="Zhao Q."/>
            <person name="Zhao Y."/>
            <person name="Hill C.A."/>
            <person name="Raikhel A.S."/>
            <person name="Soares M.B."/>
            <person name="Knudson D.L."/>
            <person name="Lee N.H."/>
            <person name="Galagan J."/>
            <person name="Salzberg S.L."/>
            <person name="Paulsen I.T."/>
            <person name="Dimopoulos G."/>
            <person name="Collins F.H."/>
            <person name="Birren B."/>
            <person name="Fraser-Liggett C.M."/>
            <person name="Severson D.W."/>
        </authorList>
    </citation>
    <scope>NUCLEOTIDE SEQUENCE [LARGE SCALE GENOMIC DNA]</scope>
    <source>
        <strain evidence="8">Liverpool</strain>
    </source>
</reference>
<sequence>MENHKPETILLNLRVNRGEYVPYGTCRKHVRFKIHPSAAPYTTHPADASVVESSHSERMNSVSYRMISAHLKKLKGNSTSNDYTISETAGPSNTTGLDEDDGDKPEASSTNNRQMLERRRKIPAKIVKMKYFILTLALFGVSIHGQAPPCSDSCWESCPIDTRCPSVNGVNVTLLSHPTNCNKYISCESGHGCERDCPAGLHFHAQEMICAWPWRACCDPTQKCGDDDFERNCVANSQCVGVNSWETVLLPHPNCNLFYKCDRGEACPYNCPPGLHFNVDELACDWPWRACCDPTVECKKPCDINTCPPPAPECDTGCPNFNCHENALCVSSPGSNTEALLIPHHECDKFYKCKHGSNLACEFVCPAGLHFNDVKLVCDWPWLACCDPSINCVKPCIPGVTCAPSA</sequence>
<dbReference type="Proteomes" id="UP000682892">
    <property type="component" value="Unassembled WGS sequence"/>
</dbReference>